<organism evidence="1 2">
    <name type="scientific">Halobellus clavatus</name>
    <dbReference type="NCBI Taxonomy" id="660517"/>
    <lineage>
        <taxon>Archaea</taxon>
        <taxon>Methanobacteriati</taxon>
        <taxon>Methanobacteriota</taxon>
        <taxon>Stenosarchaea group</taxon>
        <taxon>Halobacteria</taxon>
        <taxon>Halobacteriales</taxon>
        <taxon>Haloferacaceae</taxon>
        <taxon>Halobellus</taxon>
    </lineage>
</organism>
<dbReference type="AlphaFoldDB" id="A0A1H3H3J3"/>
<evidence type="ECO:0000313" key="2">
    <source>
        <dbReference type="Proteomes" id="UP000199170"/>
    </source>
</evidence>
<name>A0A1H3H3J3_9EURY</name>
<dbReference type="InterPro" id="IPR009078">
    <property type="entry name" value="Ferritin-like_SF"/>
</dbReference>
<dbReference type="STRING" id="660517.SAMN04487946_106146"/>
<sequence>MDAEALRTRLEADEAEALARLGSEQFLRALAGGDPRPGPLLDAAAESEHAARETFSQWVDDESDTEARAVFESVVEQEHDHRERVVDELDEWDPDDGGPGPMHAYLRARESTLQRVAGGLIGRPLVTLQTHARLIDFFAGRQGAAAARRASLFDDLRAETAAVLDEGLTLLDERCVTDEDWETARMVAGYAIRVAGDDAADALRAQGIDPASIDE</sequence>
<dbReference type="RefSeq" id="WP_089767249.1">
    <property type="nucleotide sequence ID" value="NZ_FNPB01000006.1"/>
</dbReference>
<dbReference type="EMBL" id="FNPB01000006">
    <property type="protein sequence ID" value="SDY10086.1"/>
    <property type="molecule type" value="Genomic_DNA"/>
</dbReference>
<keyword evidence="2" id="KW-1185">Reference proteome</keyword>
<reference evidence="2" key="1">
    <citation type="submission" date="2016-10" db="EMBL/GenBank/DDBJ databases">
        <authorList>
            <person name="Varghese N."/>
            <person name="Submissions S."/>
        </authorList>
    </citation>
    <scope>NUCLEOTIDE SEQUENCE [LARGE SCALE GENOMIC DNA]</scope>
    <source>
        <strain evidence="2">CGMCC 1.10118</strain>
    </source>
</reference>
<gene>
    <name evidence="1" type="ORF">SAMN04487946_106146</name>
</gene>
<dbReference type="Proteomes" id="UP000199170">
    <property type="component" value="Unassembled WGS sequence"/>
</dbReference>
<dbReference type="OrthoDB" id="306160at2157"/>
<evidence type="ECO:0000313" key="1">
    <source>
        <dbReference type="EMBL" id="SDY10086.1"/>
    </source>
</evidence>
<proteinExistence type="predicted"/>
<evidence type="ECO:0008006" key="3">
    <source>
        <dbReference type="Google" id="ProtNLM"/>
    </source>
</evidence>
<accession>A0A1H3H3J3</accession>
<dbReference type="SUPFAM" id="SSF47240">
    <property type="entry name" value="Ferritin-like"/>
    <property type="match status" value="1"/>
</dbReference>
<protein>
    <recommendedName>
        <fullName evidence="3">Rubrerythrin</fullName>
    </recommendedName>
</protein>